<dbReference type="AlphaFoldDB" id="A0AA88R0T8"/>
<dbReference type="EMBL" id="JAVXUO010002905">
    <property type="protein sequence ID" value="KAK2968590.1"/>
    <property type="molecule type" value="Genomic_DNA"/>
</dbReference>
<gene>
    <name evidence="2" type="ORF">RJ640_009418</name>
</gene>
<evidence type="ECO:0000313" key="2">
    <source>
        <dbReference type="EMBL" id="KAK2968590.1"/>
    </source>
</evidence>
<dbReference type="Proteomes" id="UP001187471">
    <property type="component" value="Unassembled WGS sequence"/>
</dbReference>
<proteinExistence type="predicted"/>
<organism evidence="2 3">
    <name type="scientific">Escallonia rubra</name>
    <dbReference type="NCBI Taxonomy" id="112253"/>
    <lineage>
        <taxon>Eukaryota</taxon>
        <taxon>Viridiplantae</taxon>
        <taxon>Streptophyta</taxon>
        <taxon>Embryophyta</taxon>
        <taxon>Tracheophyta</taxon>
        <taxon>Spermatophyta</taxon>
        <taxon>Magnoliopsida</taxon>
        <taxon>eudicotyledons</taxon>
        <taxon>Gunneridae</taxon>
        <taxon>Pentapetalae</taxon>
        <taxon>asterids</taxon>
        <taxon>campanulids</taxon>
        <taxon>Escalloniales</taxon>
        <taxon>Escalloniaceae</taxon>
        <taxon>Escallonia</taxon>
    </lineage>
</organism>
<keyword evidence="3" id="KW-1185">Reference proteome</keyword>
<reference evidence="2" key="1">
    <citation type="submission" date="2022-12" db="EMBL/GenBank/DDBJ databases">
        <title>Draft genome assemblies for two species of Escallonia (Escalloniales).</title>
        <authorList>
            <person name="Chanderbali A."/>
            <person name="Dervinis C."/>
            <person name="Anghel I."/>
            <person name="Soltis D."/>
            <person name="Soltis P."/>
            <person name="Zapata F."/>
        </authorList>
    </citation>
    <scope>NUCLEOTIDE SEQUENCE</scope>
    <source>
        <strain evidence="2">UCBG92.1500</strain>
        <tissue evidence="2">Leaf</tissue>
    </source>
</reference>
<sequence>MDQKLLHGANLTVFALVITHAAKYVRIEASMLTVSRLHVIRTANDAMDQKLLQRRGDAYRYSQRKIRHIPNQKIVPSNKVAKIQVPNNSNGLAFCNGDYGRKTVPVYVERKDHELCKNQCHIVVNDNATVRDHGEKFATDPEPGPELPAEFDVRIPFFIEWKAPMAIESSKDIISTPSAIASSNAAKISDSEQPPDQQILYTAMRAEGTPPRAVPDPRPNKLALLTNAPAAVDAVEGRSRRVRLPATCAAWIFQLTQELWHRSDGETVSSGCWSTPSPHAAGRIAAYLVSTELDGSRTSMFI</sequence>
<comment type="caution">
    <text evidence="2">The sequence shown here is derived from an EMBL/GenBank/DDBJ whole genome shotgun (WGS) entry which is preliminary data.</text>
</comment>
<protein>
    <recommendedName>
        <fullName evidence="1">TCP domain-containing protein</fullName>
    </recommendedName>
</protein>
<evidence type="ECO:0000313" key="3">
    <source>
        <dbReference type="Proteomes" id="UP001187471"/>
    </source>
</evidence>
<dbReference type="Pfam" id="PF03634">
    <property type="entry name" value="TCP"/>
    <property type="match status" value="1"/>
</dbReference>
<name>A0AA88R0T8_9ASTE</name>
<dbReference type="InterPro" id="IPR017887">
    <property type="entry name" value="TF_TCP_subgr"/>
</dbReference>
<feature type="domain" description="TCP" evidence="1">
    <location>
        <begin position="238"/>
        <end position="268"/>
    </location>
</feature>
<accession>A0AA88R0T8</accession>
<evidence type="ECO:0000259" key="1">
    <source>
        <dbReference type="Pfam" id="PF03634"/>
    </source>
</evidence>